<dbReference type="EMBL" id="CP045725">
    <property type="protein sequence ID" value="QGF23156.1"/>
    <property type="molecule type" value="Genomic_DNA"/>
</dbReference>
<name>A0A5Q2FFT2_9ACTN</name>
<dbReference type="Gene3D" id="1.20.120.450">
    <property type="entry name" value="dinb family like domain"/>
    <property type="match status" value="1"/>
</dbReference>
<evidence type="ECO:0000313" key="3">
    <source>
        <dbReference type="Proteomes" id="UP000386847"/>
    </source>
</evidence>
<dbReference type="InterPro" id="IPR024775">
    <property type="entry name" value="DinB-like"/>
</dbReference>
<sequence length="193" mass="21972">MAPGREQTYDWAVEISHQPAHSTPSRPDTTDWTVPSAQGCPQCGFVPIRPLSGVARRLRDSVERWQAVLELPDVAVRPEPDVWSRLEYCCHVLDINRVFTVRVERMRSEDVPTLEGWDGEVAAVEGDYNARDPRSVASDYETAAHRAAELFASLEEDAWHRQGVREDGKRFTIATLADYWLHEVQHHLADAER</sequence>
<dbReference type="Proteomes" id="UP000386847">
    <property type="component" value="Chromosome"/>
</dbReference>
<evidence type="ECO:0000313" key="2">
    <source>
        <dbReference type="EMBL" id="QGF23156.1"/>
    </source>
</evidence>
<dbReference type="KEGG" id="rain:Rai3103_05205"/>
<gene>
    <name evidence="2" type="ORF">Rai3103_05205</name>
</gene>
<dbReference type="AlphaFoldDB" id="A0A5Q2FFT2"/>
<protein>
    <submittedName>
        <fullName evidence="2">DinB family protein</fullName>
    </submittedName>
</protein>
<reference evidence="2 3" key="1">
    <citation type="submission" date="2019-10" db="EMBL/GenBank/DDBJ databases">
        <title>Genomic analysis of Raineyella sp. CBA3103.</title>
        <authorList>
            <person name="Roh S.W."/>
        </authorList>
    </citation>
    <scope>NUCLEOTIDE SEQUENCE [LARGE SCALE GENOMIC DNA]</scope>
    <source>
        <strain evidence="2 3">CBA3103</strain>
    </source>
</reference>
<feature type="domain" description="DinB-like" evidence="1">
    <location>
        <begin position="72"/>
        <end position="189"/>
    </location>
</feature>
<dbReference type="SUPFAM" id="SSF109854">
    <property type="entry name" value="DinB/YfiT-like putative metalloenzymes"/>
    <property type="match status" value="1"/>
</dbReference>
<dbReference type="InterPro" id="IPR034660">
    <property type="entry name" value="DinB/YfiT-like"/>
</dbReference>
<keyword evidence="3" id="KW-1185">Reference proteome</keyword>
<organism evidence="2 3">
    <name type="scientific">Raineyella fluvialis</name>
    <dbReference type="NCBI Taxonomy" id="2662261"/>
    <lineage>
        <taxon>Bacteria</taxon>
        <taxon>Bacillati</taxon>
        <taxon>Actinomycetota</taxon>
        <taxon>Actinomycetes</taxon>
        <taxon>Propionibacteriales</taxon>
        <taxon>Propionibacteriaceae</taxon>
        <taxon>Raineyella</taxon>
    </lineage>
</organism>
<proteinExistence type="predicted"/>
<accession>A0A5Q2FFT2</accession>
<dbReference type="Pfam" id="PF12867">
    <property type="entry name" value="DinB_2"/>
    <property type="match status" value="1"/>
</dbReference>
<evidence type="ECO:0000259" key="1">
    <source>
        <dbReference type="Pfam" id="PF12867"/>
    </source>
</evidence>